<evidence type="ECO:0000259" key="2">
    <source>
        <dbReference type="Pfam" id="PF03168"/>
    </source>
</evidence>
<dbReference type="OrthoDB" id="1929523at2759"/>
<evidence type="ECO:0000313" key="4">
    <source>
        <dbReference type="RefSeq" id="XP_022156243.1"/>
    </source>
</evidence>
<dbReference type="KEGG" id="mcha:111023175"/>
<feature type="domain" description="Late embryogenesis abundant protein LEA-2 subgroup" evidence="2">
    <location>
        <begin position="88"/>
        <end position="181"/>
    </location>
</feature>
<dbReference type="PANTHER" id="PTHR31852">
    <property type="entry name" value="LATE EMBRYOGENESIS ABUNDANT (LEA) HYDROXYPROLINE-RICH GLYCOPROTEIN FAMILY"/>
    <property type="match status" value="1"/>
</dbReference>
<dbReference type="InterPro" id="IPR055301">
    <property type="entry name" value="Lea14-like_2"/>
</dbReference>
<organism evidence="3 4">
    <name type="scientific">Momordica charantia</name>
    <name type="common">Bitter gourd</name>
    <name type="synonym">Balsam pear</name>
    <dbReference type="NCBI Taxonomy" id="3673"/>
    <lineage>
        <taxon>Eukaryota</taxon>
        <taxon>Viridiplantae</taxon>
        <taxon>Streptophyta</taxon>
        <taxon>Embryophyta</taxon>
        <taxon>Tracheophyta</taxon>
        <taxon>Spermatophyta</taxon>
        <taxon>Magnoliopsida</taxon>
        <taxon>eudicotyledons</taxon>
        <taxon>Gunneridae</taxon>
        <taxon>Pentapetalae</taxon>
        <taxon>rosids</taxon>
        <taxon>fabids</taxon>
        <taxon>Cucurbitales</taxon>
        <taxon>Cucurbitaceae</taxon>
        <taxon>Momordiceae</taxon>
        <taxon>Momordica</taxon>
    </lineage>
</organism>
<name>A0A6J1DQ35_MOMCH</name>
<reference evidence="4" key="1">
    <citation type="submission" date="2025-08" db="UniProtKB">
        <authorList>
            <consortium name="RefSeq"/>
        </authorList>
    </citation>
    <scope>IDENTIFICATION</scope>
    <source>
        <strain evidence="4">OHB3-1</strain>
    </source>
</reference>
<evidence type="ECO:0000256" key="1">
    <source>
        <dbReference type="SAM" id="Phobius"/>
    </source>
</evidence>
<keyword evidence="1" id="KW-1133">Transmembrane helix</keyword>
<proteinExistence type="predicted"/>
<dbReference type="Proteomes" id="UP000504603">
    <property type="component" value="Unplaced"/>
</dbReference>
<gene>
    <name evidence="4" type="primary">LOC111023175</name>
</gene>
<feature type="transmembrane region" description="Helical" evidence="1">
    <location>
        <begin position="26"/>
        <end position="50"/>
    </location>
</feature>
<dbReference type="Pfam" id="PF03168">
    <property type="entry name" value="LEA_2"/>
    <property type="match status" value="1"/>
</dbReference>
<dbReference type="InterPro" id="IPR004864">
    <property type="entry name" value="LEA_2"/>
</dbReference>
<keyword evidence="1" id="KW-0812">Transmembrane</keyword>
<evidence type="ECO:0000313" key="3">
    <source>
        <dbReference type="Proteomes" id="UP000504603"/>
    </source>
</evidence>
<dbReference type="AlphaFoldDB" id="A0A6J1DQ35"/>
<dbReference type="RefSeq" id="XP_022156243.1">
    <property type="nucleotide sequence ID" value="XM_022300551.1"/>
</dbReference>
<accession>A0A6J1DQ35</accession>
<dbReference type="Gene3D" id="2.60.40.1820">
    <property type="match status" value="1"/>
</dbReference>
<sequence length="209" mass="22318">MEIASSATKDLKSTTAAARSRRRRNICIGASLGALLLLVILILILAFTVFKARRPITAINSVALADLAVSLDIARVAVDINVTLIAAVAVTNPNKVGFSYSNSTALLNYRGELVGEAPIPAGRIDADQSKDMNITLTIMADRLLSKSAAVFSDVVAGSMPLNTYTRISGRVKILGIFKIHVVSTTSCDLTIDISSRKIGDQQCNYHTKI</sequence>
<dbReference type="SUPFAM" id="SSF117070">
    <property type="entry name" value="LEA14-like"/>
    <property type="match status" value="1"/>
</dbReference>
<keyword evidence="3" id="KW-1185">Reference proteome</keyword>
<protein>
    <submittedName>
        <fullName evidence="4">Uncharacterized protein LOC111023175</fullName>
    </submittedName>
</protein>
<keyword evidence="1" id="KW-0472">Membrane</keyword>
<dbReference type="GeneID" id="111023175"/>